<dbReference type="RefSeq" id="WP_144985759.1">
    <property type="nucleotide sequence ID" value="NZ_CP037920.1"/>
</dbReference>
<dbReference type="InterPro" id="IPR025369">
    <property type="entry name" value="DUF4274"/>
</dbReference>
<evidence type="ECO:0000313" key="2">
    <source>
        <dbReference type="EMBL" id="QDT97407.1"/>
    </source>
</evidence>
<dbReference type="KEGG" id="gaw:V144x_28820"/>
<dbReference type="Proteomes" id="UP000318704">
    <property type="component" value="Chromosome"/>
</dbReference>
<name>A0A517VWM6_9PLAN</name>
<reference evidence="2 3" key="1">
    <citation type="submission" date="2019-03" db="EMBL/GenBank/DDBJ databases">
        <title>Deep-cultivation of Planctomycetes and their phenomic and genomic characterization uncovers novel biology.</title>
        <authorList>
            <person name="Wiegand S."/>
            <person name="Jogler M."/>
            <person name="Boedeker C."/>
            <person name="Pinto D."/>
            <person name="Vollmers J."/>
            <person name="Rivas-Marin E."/>
            <person name="Kohn T."/>
            <person name="Peeters S.H."/>
            <person name="Heuer A."/>
            <person name="Rast P."/>
            <person name="Oberbeckmann S."/>
            <person name="Bunk B."/>
            <person name="Jeske O."/>
            <person name="Meyerdierks A."/>
            <person name="Storesund J.E."/>
            <person name="Kallscheuer N."/>
            <person name="Luecker S."/>
            <person name="Lage O.M."/>
            <person name="Pohl T."/>
            <person name="Merkel B.J."/>
            <person name="Hornburger P."/>
            <person name="Mueller R.-W."/>
            <person name="Bruemmer F."/>
            <person name="Labrenz M."/>
            <person name="Spormann A.M."/>
            <person name="Op den Camp H."/>
            <person name="Overmann J."/>
            <person name="Amann R."/>
            <person name="Jetten M.S.M."/>
            <person name="Mascher T."/>
            <person name="Medema M.H."/>
            <person name="Devos D.P."/>
            <person name="Kaster A.-K."/>
            <person name="Ovreas L."/>
            <person name="Rohde M."/>
            <person name="Galperin M.Y."/>
            <person name="Jogler C."/>
        </authorList>
    </citation>
    <scope>NUCLEOTIDE SEQUENCE [LARGE SCALE GENOMIC DNA]</scope>
    <source>
        <strain evidence="2 3">V144</strain>
    </source>
</reference>
<evidence type="ECO:0000259" key="1">
    <source>
        <dbReference type="Pfam" id="PF14096"/>
    </source>
</evidence>
<dbReference type="Pfam" id="PF14096">
    <property type="entry name" value="DUF4274"/>
    <property type="match status" value="1"/>
</dbReference>
<feature type="domain" description="DUF4274" evidence="1">
    <location>
        <begin position="97"/>
        <end position="163"/>
    </location>
</feature>
<proteinExistence type="predicted"/>
<organism evidence="2 3">
    <name type="scientific">Gimesia aquarii</name>
    <dbReference type="NCBI Taxonomy" id="2527964"/>
    <lineage>
        <taxon>Bacteria</taxon>
        <taxon>Pseudomonadati</taxon>
        <taxon>Planctomycetota</taxon>
        <taxon>Planctomycetia</taxon>
        <taxon>Planctomycetales</taxon>
        <taxon>Planctomycetaceae</taxon>
        <taxon>Gimesia</taxon>
    </lineage>
</organism>
<gene>
    <name evidence="2" type="ORF">V144x_28820</name>
</gene>
<dbReference type="AlphaFoldDB" id="A0A517VWM6"/>
<protein>
    <recommendedName>
        <fullName evidence="1">DUF4274 domain-containing protein</fullName>
    </recommendedName>
</protein>
<evidence type="ECO:0000313" key="3">
    <source>
        <dbReference type="Proteomes" id="UP000318704"/>
    </source>
</evidence>
<sequence length="202" mass="23569">MAKKVRKKTKAELADPAFRKRATTQSKVLTLSYSECDKLAKSRHQYILDVAASEWINRFESIDDDAAFEKECRKWDKLRREFVKSVSKPLDIHCFTCNYDASNGMKPLIQLGKHPSCDAGTALRLFWVYEPVFYYSQYATISECAYEEDQDAMRLLKAIERRFKKSNFKTHKIYFDPKPWLEACEVDLESLRLPDSMLVSVP</sequence>
<accession>A0A517VWM6</accession>
<dbReference type="EMBL" id="CP037920">
    <property type="protein sequence ID" value="QDT97407.1"/>
    <property type="molecule type" value="Genomic_DNA"/>
</dbReference>